<feature type="region of interest" description="Disordered" evidence="1">
    <location>
        <begin position="1"/>
        <end position="22"/>
    </location>
</feature>
<organism evidence="2 3">
    <name type="scientific">Jaminaea rosea</name>
    <dbReference type="NCBI Taxonomy" id="1569628"/>
    <lineage>
        <taxon>Eukaryota</taxon>
        <taxon>Fungi</taxon>
        <taxon>Dikarya</taxon>
        <taxon>Basidiomycota</taxon>
        <taxon>Ustilaginomycotina</taxon>
        <taxon>Exobasidiomycetes</taxon>
        <taxon>Microstromatales</taxon>
        <taxon>Microstromatales incertae sedis</taxon>
        <taxon>Jaminaea</taxon>
    </lineage>
</organism>
<protein>
    <submittedName>
        <fullName evidence="2">Uncharacterized protein</fullName>
    </submittedName>
</protein>
<dbReference type="GeneID" id="37025299"/>
<dbReference type="AlphaFoldDB" id="A0A316UV96"/>
<evidence type="ECO:0000313" key="2">
    <source>
        <dbReference type="EMBL" id="PWN29227.1"/>
    </source>
</evidence>
<keyword evidence="3" id="KW-1185">Reference proteome</keyword>
<feature type="compositionally biased region" description="Polar residues" evidence="1">
    <location>
        <begin position="1"/>
        <end position="18"/>
    </location>
</feature>
<evidence type="ECO:0000313" key="3">
    <source>
        <dbReference type="Proteomes" id="UP000245884"/>
    </source>
</evidence>
<proteinExistence type="predicted"/>
<gene>
    <name evidence="2" type="ORF">BDZ90DRAFT_141961</name>
</gene>
<reference evidence="2 3" key="1">
    <citation type="journal article" date="2018" name="Mol. Biol. Evol.">
        <title>Broad Genomic Sampling Reveals a Smut Pathogenic Ancestry of the Fungal Clade Ustilaginomycotina.</title>
        <authorList>
            <person name="Kijpornyongpan T."/>
            <person name="Mondo S.J."/>
            <person name="Barry K."/>
            <person name="Sandor L."/>
            <person name="Lee J."/>
            <person name="Lipzen A."/>
            <person name="Pangilinan J."/>
            <person name="LaButti K."/>
            <person name="Hainaut M."/>
            <person name="Henrissat B."/>
            <person name="Grigoriev I.V."/>
            <person name="Spatafora J.W."/>
            <person name="Aime M.C."/>
        </authorList>
    </citation>
    <scope>NUCLEOTIDE SEQUENCE [LARGE SCALE GENOMIC DNA]</scope>
    <source>
        <strain evidence="2 3">MCA 5214</strain>
    </source>
</reference>
<dbReference type="Proteomes" id="UP000245884">
    <property type="component" value="Unassembled WGS sequence"/>
</dbReference>
<sequence>MQPSNDACSNRGGTSWPGSSKHLRLCDQRSSRRAAAQAVASSRGTSVADHPILDDNFGSRLSSRPILGYPCTVTDEGDPSIELGDATGERAMYSPDAEEVDFAWNRAFRRMAEAMASKLGADPFVHTERMPDTELIDGIAIRLRDMGARFPLERDSQGRHRLKLPGNTLNHVTYGTTDDTREPFLYFDAGAGNWEVLLRVNDSATAWDRVWYARRPATGPERGKAVGRWKWSALDPTADRRQWRYWPNLV</sequence>
<accession>A0A316UV96</accession>
<name>A0A316UV96_9BASI</name>
<evidence type="ECO:0000256" key="1">
    <source>
        <dbReference type="SAM" id="MobiDB-lite"/>
    </source>
</evidence>
<dbReference type="EMBL" id="KZ819664">
    <property type="protein sequence ID" value="PWN29227.1"/>
    <property type="molecule type" value="Genomic_DNA"/>
</dbReference>
<dbReference type="RefSeq" id="XP_025363839.1">
    <property type="nucleotide sequence ID" value="XM_025503476.1"/>
</dbReference>